<feature type="region of interest" description="Disordered" evidence="2">
    <location>
        <begin position="1"/>
        <end position="30"/>
    </location>
</feature>
<name>A0AAD7XTB5_9STRA</name>
<organism evidence="3 4">
    <name type="scientific">Chrysophaeum taylorii</name>
    <dbReference type="NCBI Taxonomy" id="2483200"/>
    <lineage>
        <taxon>Eukaryota</taxon>
        <taxon>Sar</taxon>
        <taxon>Stramenopiles</taxon>
        <taxon>Ochrophyta</taxon>
        <taxon>Pelagophyceae</taxon>
        <taxon>Pelagomonadales</taxon>
        <taxon>Pelagomonadaceae</taxon>
        <taxon>Chrysophaeum</taxon>
    </lineage>
</organism>
<dbReference type="EMBL" id="JAQMWT010000066">
    <property type="protein sequence ID" value="KAJ8611662.1"/>
    <property type="molecule type" value="Genomic_DNA"/>
</dbReference>
<evidence type="ECO:0000256" key="2">
    <source>
        <dbReference type="SAM" id="MobiDB-lite"/>
    </source>
</evidence>
<dbReference type="PANTHER" id="PTHR13261:SF0">
    <property type="entry name" value="BRCA2 AND CDKN1A-INTERACTING PROTEIN"/>
    <property type="match status" value="1"/>
</dbReference>
<evidence type="ECO:0000313" key="4">
    <source>
        <dbReference type="Proteomes" id="UP001230188"/>
    </source>
</evidence>
<proteinExistence type="inferred from homology"/>
<dbReference type="PANTHER" id="PTHR13261">
    <property type="entry name" value="BRCA2 AND CDKN1A INTERACTING PROTEIN"/>
    <property type="match status" value="1"/>
</dbReference>
<accession>A0AAD7XTB5</accession>
<feature type="compositionally biased region" description="Acidic residues" evidence="2">
    <location>
        <begin position="11"/>
        <end position="27"/>
    </location>
</feature>
<evidence type="ECO:0000256" key="1">
    <source>
        <dbReference type="ARBA" id="ARBA00006781"/>
    </source>
</evidence>
<comment type="caution">
    <text evidence="3">The sequence shown here is derived from an EMBL/GenBank/DDBJ whole genome shotgun (WGS) entry which is preliminary data.</text>
</comment>
<feature type="compositionally biased region" description="Basic and acidic residues" evidence="2">
    <location>
        <begin position="1"/>
        <end position="10"/>
    </location>
</feature>
<gene>
    <name evidence="3" type="ORF">CTAYLR_007884</name>
</gene>
<dbReference type="Proteomes" id="UP001230188">
    <property type="component" value="Unassembled WGS sequence"/>
</dbReference>
<evidence type="ECO:0000313" key="3">
    <source>
        <dbReference type="EMBL" id="KAJ8611662.1"/>
    </source>
</evidence>
<evidence type="ECO:0008006" key="5">
    <source>
        <dbReference type="Google" id="ProtNLM"/>
    </source>
</evidence>
<dbReference type="Pfam" id="PF13862">
    <property type="entry name" value="BCCIP"/>
    <property type="match status" value="1"/>
</dbReference>
<comment type="similarity">
    <text evidence="1">Belongs to the BCP1 family.</text>
</comment>
<sequence length="268" mass="28364">MASKRGRLEDTMDDDDDDEEDEDDDDEAMRLDRVMEEETEEVTFEFDDPQDRHFESIRGLLRTSGALGLVRGSVRACDALADIAARDPASVGTVVSAGSDADDVVALAAIVRLQHYAVGANAGVDAARQTLAQAAPPTSVASLEAANASSEREHALVLRGKFVNVPPRVLAAAYRCLRKDMAQFDDAIVGFVVVVVAGGASAAASTKKPTAAAPLECDDFDDECFAAKASDVVPLPAKVPGGKKLYALHLSPQALRAAIDEINRLAEL</sequence>
<dbReference type="AlphaFoldDB" id="A0AAD7XTB5"/>
<dbReference type="GO" id="GO:0005634">
    <property type="term" value="C:nucleus"/>
    <property type="evidence" value="ECO:0007669"/>
    <property type="project" value="TreeGrafter"/>
</dbReference>
<reference evidence="3" key="1">
    <citation type="submission" date="2023-01" db="EMBL/GenBank/DDBJ databases">
        <title>Metagenome sequencing of chrysophaentin producing Chrysophaeum taylorii.</title>
        <authorList>
            <person name="Davison J."/>
            <person name="Bewley C."/>
        </authorList>
    </citation>
    <scope>NUCLEOTIDE SEQUENCE</scope>
    <source>
        <strain evidence="3">NIES-1699</strain>
    </source>
</reference>
<protein>
    <recommendedName>
        <fullName evidence="5">Protein BCCIP homolog</fullName>
    </recommendedName>
</protein>
<keyword evidence="4" id="KW-1185">Reference proteome</keyword>
<dbReference type="InterPro" id="IPR025602">
    <property type="entry name" value="BCP1_family"/>
</dbReference>